<dbReference type="EMBL" id="JAPMIV010000001">
    <property type="protein sequence ID" value="MDV6373065.1"/>
    <property type="molecule type" value="Genomic_DNA"/>
</dbReference>
<feature type="transmembrane region" description="Helical" evidence="6">
    <location>
        <begin position="230"/>
        <end position="250"/>
    </location>
</feature>
<keyword evidence="4 6" id="KW-0472">Membrane</keyword>
<feature type="compositionally biased region" description="Polar residues" evidence="5">
    <location>
        <begin position="63"/>
        <end position="74"/>
    </location>
</feature>
<evidence type="ECO:0000313" key="9">
    <source>
        <dbReference type="Proteomes" id="UP001276150"/>
    </source>
</evidence>
<feature type="compositionally biased region" description="Low complexity" evidence="5">
    <location>
        <begin position="119"/>
        <end position="131"/>
    </location>
</feature>
<feature type="compositionally biased region" description="Basic and acidic residues" evidence="5">
    <location>
        <begin position="1"/>
        <end position="11"/>
    </location>
</feature>
<evidence type="ECO:0000256" key="1">
    <source>
        <dbReference type="ARBA" id="ARBA00004141"/>
    </source>
</evidence>
<evidence type="ECO:0000256" key="2">
    <source>
        <dbReference type="ARBA" id="ARBA00022692"/>
    </source>
</evidence>
<evidence type="ECO:0000259" key="7">
    <source>
        <dbReference type="Pfam" id="PF05154"/>
    </source>
</evidence>
<proteinExistence type="predicted"/>
<feature type="compositionally biased region" description="Low complexity" evidence="5">
    <location>
        <begin position="34"/>
        <end position="52"/>
    </location>
</feature>
<sequence>MTNPDDQKNPAREGNSPAQGRSPQGNAPSWVDDVLGSSNLGSANLGSSSVGSAGTGGPDLSESAASSPNLSKSPSPAHDLRIPEPAPATPAPATETDDWISRVTGSPPPPPANAPHIDPQTNQTQPSQTQPRASTPGLDAWGEAQRPAPAPVITHPVLPSIPPAVGDVAQKRLITGLLAIFLGSLGVHKFYLGLNTQGIMILGANIGVWILALLVGLLTFGFGLLITVPLAGVVSSALCILGLVEGIIYLTKSDANFGREYLVGKKPWL</sequence>
<evidence type="ECO:0000256" key="5">
    <source>
        <dbReference type="SAM" id="MobiDB-lite"/>
    </source>
</evidence>
<reference evidence="8 9" key="1">
    <citation type="submission" date="2022-11" db="EMBL/GenBank/DDBJ databases">
        <title>Deinococcus ZS9-10, Low Temperature and Draught-tolerating, UV-resistant Bacteria from Continental Antarctica.</title>
        <authorList>
            <person name="Cheng L."/>
        </authorList>
    </citation>
    <scope>NUCLEOTIDE SEQUENCE [LARGE SCALE GENOMIC DNA]</scope>
    <source>
        <strain evidence="8 9">ZS9-10</strain>
    </source>
</reference>
<dbReference type="RefSeq" id="WP_317638364.1">
    <property type="nucleotide sequence ID" value="NZ_JAPMIV010000001.1"/>
</dbReference>
<feature type="transmembrane region" description="Helical" evidence="6">
    <location>
        <begin position="199"/>
        <end position="224"/>
    </location>
</feature>
<comment type="caution">
    <text evidence="8">The sequence shown here is derived from an EMBL/GenBank/DDBJ whole genome shotgun (WGS) entry which is preliminary data.</text>
</comment>
<keyword evidence="2 6" id="KW-0812">Transmembrane</keyword>
<organism evidence="8 9">
    <name type="scientific">Deinococcus arenicola</name>
    <dbReference type="NCBI Taxonomy" id="2994950"/>
    <lineage>
        <taxon>Bacteria</taxon>
        <taxon>Thermotogati</taxon>
        <taxon>Deinococcota</taxon>
        <taxon>Deinococci</taxon>
        <taxon>Deinococcales</taxon>
        <taxon>Deinococcaceae</taxon>
        <taxon>Deinococcus</taxon>
    </lineage>
</organism>
<feature type="transmembrane region" description="Helical" evidence="6">
    <location>
        <begin position="173"/>
        <end position="192"/>
    </location>
</feature>
<dbReference type="Pfam" id="PF05154">
    <property type="entry name" value="TM2"/>
    <property type="match status" value="1"/>
</dbReference>
<feature type="compositionally biased region" description="Polar residues" evidence="5">
    <location>
        <begin position="16"/>
        <end position="27"/>
    </location>
</feature>
<dbReference type="Proteomes" id="UP001276150">
    <property type="component" value="Unassembled WGS sequence"/>
</dbReference>
<accession>A0ABU4DKW0</accession>
<evidence type="ECO:0000256" key="4">
    <source>
        <dbReference type="ARBA" id="ARBA00023136"/>
    </source>
</evidence>
<protein>
    <submittedName>
        <fullName evidence="8">TM2 domain-containing protein</fullName>
    </submittedName>
</protein>
<evidence type="ECO:0000256" key="3">
    <source>
        <dbReference type="ARBA" id="ARBA00022989"/>
    </source>
</evidence>
<keyword evidence="9" id="KW-1185">Reference proteome</keyword>
<feature type="region of interest" description="Disordered" evidence="5">
    <location>
        <begin position="1"/>
        <end position="144"/>
    </location>
</feature>
<evidence type="ECO:0000313" key="8">
    <source>
        <dbReference type="EMBL" id="MDV6373065.1"/>
    </source>
</evidence>
<name>A0ABU4DKW0_9DEIO</name>
<dbReference type="InterPro" id="IPR007829">
    <property type="entry name" value="TM2"/>
</dbReference>
<comment type="subcellular location">
    <subcellularLocation>
        <location evidence="1">Membrane</location>
        <topology evidence="1">Multi-pass membrane protein</topology>
    </subcellularLocation>
</comment>
<evidence type="ECO:0000256" key="6">
    <source>
        <dbReference type="SAM" id="Phobius"/>
    </source>
</evidence>
<gene>
    <name evidence="8" type="ORF">ORD21_00410</name>
</gene>
<keyword evidence="3 6" id="KW-1133">Transmembrane helix</keyword>
<feature type="domain" description="TM2" evidence="7">
    <location>
        <begin position="171"/>
        <end position="216"/>
    </location>
</feature>